<dbReference type="GO" id="GO:0006231">
    <property type="term" value="P:dTMP biosynthetic process"/>
    <property type="evidence" value="ECO:0007669"/>
    <property type="project" value="InterPro"/>
</dbReference>
<dbReference type="GO" id="GO:0004799">
    <property type="term" value="F:thymidylate synthase activity"/>
    <property type="evidence" value="ECO:0007669"/>
    <property type="project" value="TreeGrafter"/>
</dbReference>
<dbReference type="EMBL" id="KM520335">
    <property type="protein sequence ID" value="AIW56780.1"/>
    <property type="molecule type" value="Genomic_DNA"/>
</dbReference>
<evidence type="ECO:0000313" key="1">
    <source>
        <dbReference type="EMBL" id="AIW56780.1"/>
    </source>
</evidence>
<organism evidence="1">
    <name type="scientific">uncultured virus</name>
    <dbReference type="NCBI Taxonomy" id="340016"/>
    <lineage>
        <taxon>Viruses</taxon>
        <taxon>environmental samples</taxon>
    </lineage>
</organism>
<protein>
    <submittedName>
        <fullName evidence="1">RP thymidylate synthase</fullName>
    </submittedName>
</protein>
<dbReference type="Gene3D" id="3.30.1360.170">
    <property type="match status" value="1"/>
</dbReference>
<accession>A0A0A0V4J1</accession>
<name>A0A0A0V4J1_9VIRU</name>
<dbReference type="GO" id="GO:0050660">
    <property type="term" value="F:flavin adenine dinucleotide binding"/>
    <property type="evidence" value="ECO:0007669"/>
    <property type="project" value="InterPro"/>
</dbReference>
<dbReference type="GO" id="GO:0050797">
    <property type="term" value="F:thymidylate synthase (FAD) activity"/>
    <property type="evidence" value="ECO:0007669"/>
    <property type="project" value="InterPro"/>
</dbReference>
<dbReference type="PANTHER" id="PTHR34934">
    <property type="entry name" value="FLAVIN-DEPENDENT THYMIDYLATE SYNTHASE"/>
    <property type="match status" value="1"/>
</dbReference>
<reference evidence="1" key="1">
    <citation type="journal article" date="2014" name="Proc. Natl. Acad. Sci. U.S.A.">
        <title>Ribonucleotide reductases reveal novel viral diversity and predict biological and ecological features of unknown marine viruses.</title>
        <authorList>
            <person name="Sakowski E.G."/>
            <person name="Munsell E.V."/>
            <person name="Hyatt M."/>
            <person name="Kress W."/>
            <person name="Williamson S.J."/>
            <person name="Nasko D.J."/>
            <person name="Polson S.W."/>
            <person name="Wommack K.E."/>
        </authorList>
    </citation>
    <scope>NUCLEOTIDE SEQUENCE</scope>
</reference>
<sequence length="197" mass="22445">MGSDLSVVNAARVSFGKKHDSFQDGDTKLIHYLAKHKHLSPFGHAFASFHVKAPIFVARQLVKHKFLRWNEISRRYVDDKPEFYEPDVWRGRSADKKQGSAGVVALRGYDDWTYNQSCLAMYEDLLADGVAPEQARMVLPQSTMTEWYWSGSLDAFAAMCKLRCASDTQYESRIVADQISEIMQGLFPVSWRALTND</sequence>
<proteinExistence type="predicted"/>
<dbReference type="PANTHER" id="PTHR34934:SF1">
    <property type="entry name" value="FLAVIN-DEPENDENT THYMIDYLATE SYNTHASE"/>
    <property type="match status" value="1"/>
</dbReference>
<dbReference type="InterPro" id="IPR036098">
    <property type="entry name" value="Thymidylate_synthase_ThyX_sf"/>
</dbReference>
<dbReference type="NCBIfam" id="TIGR02170">
    <property type="entry name" value="thyX"/>
    <property type="match status" value="1"/>
</dbReference>
<dbReference type="PROSITE" id="PS51331">
    <property type="entry name" value="THYX"/>
    <property type="match status" value="1"/>
</dbReference>
<dbReference type="GO" id="GO:0070402">
    <property type="term" value="F:NADPH binding"/>
    <property type="evidence" value="ECO:0007669"/>
    <property type="project" value="TreeGrafter"/>
</dbReference>
<dbReference type="SUPFAM" id="SSF69796">
    <property type="entry name" value="Thymidylate synthase-complementing protein Thy1"/>
    <property type="match status" value="1"/>
</dbReference>
<dbReference type="InterPro" id="IPR003669">
    <property type="entry name" value="Thymidylate_synthase_ThyX"/>
</dbReference>
<dbReference type="CDD" id="cd20175">
    <property type="entry name" value="ThyX"/>
    <property type="match status" value="1"/>
</dbReference>
<dbReference type="Pfam" id="PF02511">
    <property type="entry name" value="Thy1"/>
    <property type="match status" value="1"/>
</dbReference>